<reference evidence="1 2" key="1">
    <citation type="submission" date="2020-08" db="EMBL/GenBank/DDBJ databases">
        <title>Sequencing the genomes of 1000 actinobacteria strains.</title>
        <authorList>
            <person name="Klenk H.-P."/>
        </authorList>
    </citation>
    <scope>NUCLEOTIDE SEQUENCE [LARGE SCALE GENOMIC DNA]</scope>
    <source>
        <strain evidence="1 2">DSM 41530</strain>
    </source>
</reference>
<keyword evidence="2" id="KW-1185">Reference proteome</keyword>
<accession>A0ABR6LNN9</accession>
<gene>
    <name evidence="1" type="ORF">BJY27_004926</name>
</gene>
<protein>
    <submittedName>
        <fullName evidence="1">Acyl-coenzyme A thioesterase PaaI-like protein</fullName>
    </submittedName>
</protein>
<evidence type="ECO:0000313" key="2">
    <source>
        <dbReference type="Proteomes" id="UP000530530"/>
    </source>
</evidence>
<organism evidence="1 2">
    <name type="scientific">Streptomyces rapamycinicus</name>
    <dbReference type="NCBI Taxonomy" id="1226757"/>
    <lineage>
        <taxon>Bacteria</taxon>
        <taxon>Bacillati</taxon>
        <taxon>Actinomycetota</taxon>
        <taxon>Actinomycetes</taxon>
        <taxon>Kitasatosporales</taxon>
        <taxon>Streptomycetaceae</taxon>
        <taxon>Streptomyces</taxon>
        <taxon>Streptomyces violaceusniger group</taxon>
    </lineage>
</organism>
<dbReference type="EMBL" id="JACHNG010000001">
    <property type="protein sequence ID" value="MBB4783965.1"/>
    <property type="molecule type" value="Genomic_DNA"/>
</dbReference>
<dbReference type="Proteomes" id="UP000530530">
    <property type="component" value="Unassembled WGS sequence"/>
</dbReference>
<evidence type="ECO:0000313" key="1">
    <source>
        <dbReference type="EMBL" id="MBB4783965.1"/>
    </source>
</evidence>
<name>A0ABR6LNN9_9ACTN</name>
<comment type="caution">
    <text evidence="1">The sequence shown here is derived from an EMBL/GenBank/DDBJ whole genome shotgun (WGS) entry which is preliminary data.</text>
</comment>
<sequence length="41" mass="4482">MLKSGRTPTVCQLEVFAVQGDGRNLVANGQQTLIRVARPEQ</sequence>
<proteinExistence type="predicted"/>